<evidence type="ECO:0000256" key="4">
    <source>
        <dbReference type="ARBA" id="ARBA00023235"/>
    </source>
</evidence>
<reference evidence="8 9" key="1">
    <citation type="submission" date="2019-06" db="EMBL/GenBank/DDBJ databases">
        <authorList>
            <person name="Srinivasan S."/>
        </authorList>
    </citation>
    <scope>NUCLEOTIDE SEQUENCE [LARGE SCALE GENOMIC DNA]</scope>
    <source>
        <strain evidence="8 9">17J68-5</strain>
    </source>
</reference>
<keyword evidence="3 5" id="KW-0697">Rotamase</keyword>
<dbReference type="KEGG" id="hyj:FHG12_05500"/>
<evidence type="ECO:0000313" key="9">
    <source>
        <dbReference type="Proteomes" id="UP000305398"/>
    </source>
</evidence>
<accession>A0A5B7ZYM4</accession>
<evidence type="ECO:0000256" key="5">
    <source>
        <dbReference type="PROSITE-ProRule" id="PRU00277"/>
    </source>
</evidence>
<sequence>MLFSRNFLSLALAAGVLGLASCNKGGGDFAKTKSGIEYKIFKKDGKSYSAAGAADTSGYKSRVGKIMEVHVEYRTGKDSVLQSSRKQLMGFPTFVPLQPLTQKGTEQEAFSLLQAGDSGVFRLNIDTMFARMKQPVPPQVTKYGKTLMLYITAVKIVDEATARTEAQQIQGQVQQKMAGYAKQQLKKDDVILQNYIKKNNLNAQKDTSGFYYIVTQPGTGPKPKAGQTVAVTYKGTLLDGKEFDSSDKSGGKPIEFPIGMGQVIPGWDKALPLLNKGSKATLLIPSSLAYGQRGSGPIPADAPLRFDVQLVDVK</sequence>
<dbReference type="FunFam" id="3.10.50.40:FF:000006">
    <property type="entry name" value="Peptidyl-prolyl cis-trans isomerase"/>
    <property type="match status" value="1"/>
</dbReference>
<evidence type="ECO:0000259" key="7">
    <source>
        <dbReference type="PROSITE" id="PS50059"/>
    </source>
</evidence>
<evidence type="ECO:0000256" key="6">
    <source>
        <dbReference type="RuleBase" id="RU003915"/>
    </source>
</evidence>
<dbReference type="AlphaFoldDB" id="A0A5B7ZYM4"/>
<evidence type="ECO:0000313" key="8">
    <source>
        <dbReference type="EMBL" id="QDA59596.1"/>
    </source>
</evidence>
<evidence type="ECO:0000256" key="3">
    <source>
        <dbReference type="ARBA" id="ARBA00023110"/>
    </source>
</evidence>
<dbReference type="Proteomes" id="UP000305398">
    <property type="component" value="Chromosome"/>
</dbReference>
<dbReference type="InterPro" id="IPR046357">
    <property type="entry name" value="PPIase_dom_sf"/>
</dbReference>
<dbReference type="PROSITE" id="PS51257">
    <property type="entry name" value="PROKAR_LIPOPROTEIN"/>
    <property type="match status" value="1"/>
</dbReference>
<evidence type="ECO:0000256" key="2">
    <source>
        <dbReference type="ARBA" id="ARBA00006577"/>
    </source>
</evidence>
<organism evidence="8 9">
    <name type="scientific">Hymenobacter jejuensis</name>
    <dbReference type="NCBI Taxonomy" id="2502781"/>
    <lineage>
        <taxon>Bacteria</taxon>
        <taxon>Pseudomonadati</taxon>
        <taxon>Bacteroidota</taxon>
        <taxon>Cytophagia</taxon>
        <taxon>Cytophagales</taxon>
        <taxon>Hymenobacteraceae</taxon>
        <taxon>Hymenobacter</taxon>
    </lineage>
</organism>
<dbReference type="Pfam" id="PF00254">
    <property type="entry name" value="FKBP_C"/>
    <property type="match status" value="1"/>
</dbReference>
<name>A0A5B7ZYM4_9BACT</name>
<dbReference type="EC" id="5.2.1.8" evidence="6"/>
<dbReference type="SUPFAM" id="SSF54534">
    <property type="entry name" value="FKBP-like"/>
    <property type="match status" value="1"/>
</dbReference>
<dbReference type="EMBL" id="CP040896">
    <property type="protein sequence ID" value="QDA59596.1"/>
    <property type="molecule type" value="Genomic_DNA"/>
</dbReference>
<proteinExistence type="inferred from homology"/>
<dbReference type="Gene3D" id="3.10.50.40">
    <property type="match status" value="1"/>
</dbReference>
<gene>
    <name evidence="8" type="ORF">FHG12_05500</name>
</gene>
<dbReference type="RefSeq" id="WP_139514777.1">
    <property type="nucleotide sequence ID" value="NZ_CP040896.1"/>
</dbReference>
<dbReference type="InterPro" id="IPR001179">
    <property type="entry name" value="PPIase_FKBP_dom"/>
</dbReference>
<dbReference type="PANTHER" id="PTHR43811">
    <property type="entry name" value="FKBP-TYPE PEPTIDYL-PROLYL CIS-TRANS ISOMERASE FKPA"/>
    <property type="match status" value="1"/>
</dbReference>
<dbReference type="OrthoDB" id="9814548at2"/>
<evidence type="ECO:0000256" key="1">
    <source>
        <dbReference type="ARBA" id="ARBA00000971"/>
    </source>
</evidence>
<dbReference type="PROSITE" id="PS50059">
    <property type="entry name" value="FKBP_PPIASE"/>
    <property type="match status" value="1"/>
</dbReference>
<keyword evidence="9" id="KW-1185">Reference proteome</keyword>
<feature type="domain" description="PPIase FKBP-type" evidence="7">
    <location>
        <begin position="226"/>
        <end position="314"/>
    </location>
</feature>
<keyword evidence="4 5" id="KW-0413">Isomerase</keyword>
<protein>
    <recommendedName>
        <fullName evidence="6">Peptidyl-prolyl cis-trans isomerase</fullName>
        <ecNumber evidence="6">5.2.1.8</ecNumber>
    </recommendedName>
</protein>
<comment type="similarity">
    <text evidence="2 6">Belongs to the FKBP-type PPIase family.</text>
</comment>
<comment type="catalytic activity">
    <reaction evidence="1 5 6">
        <text>[protein]-peptidylproline (omega=180) = [protein]-peptidylproline (omega=0)</text>
        <dbReference type="Rhea" id="RHEA:16237"/>
        <dbReference type="Rhea" id="RHEA-COMP:10747"/>
        <dbReference type="Rhea" id="RHEA-COMP:10748"/>
        <dbReference type="ChEBI" id="CHEBI:83833"/>
        <dbReference type="ChEBI" id="CHEBI:83834"/>
        <dbReference type="EC" id="5.2.1.8"/>
    </reaction>
</comment>
<dbReference type="GO" id="GO:0003755">
    <property type="term" value="F:peptidyl-prolyl cis-trans isomerase activity"/>
    <property type="evidence" value="ECO:0007669"/>
    <property type="project" value="UniProtKB-UniRule"/>
</dbReference>
<dbReference type="PANTHER" id="PTHR43811:SF19">
    <property type="entry name" value="39 KDA FK506-BINDING NUCLEAR PROTEIN"/>
    <property type="match status" value="1"/>
</dbReference>